<feature type="transmembrane region" description="Helical" evidence="10">
    <location>
        <begin position="65"/>
        <end position="87"/>
    </location>
</feature>
<keyword evidence="7 10" id="KW-0812">Transmembrane</keyword>
<evidence type="ECO:0000313" key="12">
    <source>
        <dbReference type="Proteomes" id="UP000515908"/>
    </source>
</evidence>
<evidence type="ECO:0000256" key="7">
    <source>
        <dbReference type="ARBA" id="ARBA00022692"/>
    </source>
</evidence>
<feature type="transmembrane region" description="Helical" evidence="10">
    <location>
        <begin position="135"/>
        <end position="160"/>
    </location>
</feature>
<organism evidence="11 12">
    <name type="scientific">Angomonas deanei</name>
    <dbReference type="NCBI Taxonomy" id="59799"/>
    <lineage>
        <taxon>Eukaryota</taxon>
        <taxon>Discoba</taxon>
        <taxon>Euglenozoa</taxon>
        <taxon>Kinetoplastea</taxon>
        <taxon>Metakinetoplastina</taxon>
        <taxon>Trypanosomatida</taxon>
        <taxon>Trypanosomatidae</taxon>
        <taxon>Strigomonadinae</taxon>
        <taxon>Angomonas</taxon>
    </lineage>
</organism>
<dbReference type="EMBL" id="LR877151">
    <property type="protein sequence ID" value="CAD2216728.1"/>
    <property type="molecule type" value="Genomic_DNA"/>
</dbReference>
<keyword evidence="5 11" id="KW-0808">Transferase</keyword>
<dbReference type="AlphaFoldDB" id="A0A7G2CAD0"/>
<evidence type="ECO:0000256" key="10">
    <source>
        <dbReference type="RuleBase" id="RU362022"/>
    </source>
</evidence>
<keyword evidence="10" id="KW-0256">Endoplasmic reticulum</keyword>
<accession>A0A7G2CAD0</accession>
<evidence type="ECO:0000256" key="6">
    <source>
        <dbReference type="ARBA" id="ARBA00022691"/>
    </source>
</evidence>
<reference evidence="11 12" key="1">
    <citation type="submission" date="2020-08" db="EMBL/GenBank/DDBJ databases">
        <authorList>
            <person name="Newling K."/>
            <person name="Davey J."/>
            <person name="Forrester S."/>
        </authorList>
    </citation>
    <scope>NUCLEOTIDE SEQUENCE [LARGE SCALE GENOMIC DNA]</scope>
    <source>
        <strain evidence="12">Crithidia deanei Carvalho (ATCC PRA-265)</strain>
    </source>
</reference>
<comment type="similarity">
    <text evidence="2 10">Belongs to the class VI-like SAM-binding methyltransferase superfamily. Isoprenylcysteine carboxyl methyltransferase family.</text>
</comment>
<dbReference type="PANTHER" id="PTHR12714:SF9">
    <property type="entry name" value="PROTEIN-S-ISOPRENYLCYSTEINE O-METHYLTRANSFERASE"/>
    <property type="match status" value="1"/>
</dbReference>
<evidence type="ECO:0000313" key="11">
    <source>
        <dbReference type="EMBL" id="CAD2216728.1"/>
    </source>
</evidence>
<dbReference type="OrthoDB" id="422086at2759"/>
<keyword evidence="9 10" id="KW-0472">Membrane</keyword>
<protein>
    <recommendedName>
        <fullName evidence="3 10">Protein-S-isoprenylcysteine O-methyltransferase</fullName>
        <ecNumber evidence="3 10">2.1.1.100</ecNumber>
    </recommendedName>
</protein>
<dbReference type="Proteomes" id="UP000515908">
    <property type="component" value="Chromosome 07"/>
</dbReference>
<evidence type="ECO:0000256" key="1">
    <source>
        <dbReference type="ARBA" id="ARBA00004141"/>
    </source>
</evidence>
<evidence type="ECO:0000256" key="5">
    <source>
        <dbReference type="ARBA" id="ARBA00022679"/>
    </source>
</evidence>
<dbReference type="Gene3D" id="1.20.120.1630">
    <property type="match status" value="1"/>
</dbReference>
<evidence type="ECO:0000256" key="2">
    <source>
        <dbReference type="ARBA" id="ARBA00009140"/>
    </source>
</evidence>
<sequence length="267" mass="30887">MNGDVSESVKEALKEDYEKIVEQLQKNVLLNTALISFCLGCVAMLAGGVSWYAYAVTDSVHWFTFGVYVIVVHVLFHMCEFCVAAVVRPREAHPDSFMIFHSVHYWIANGLALAEFFVEVFLIPDSMKLSKDSGLFSLLFRLNYTSCVCFALLTVIFYAVRVVAMIQGGSNFGLSIEDEKREEHTLVKHGVYKYLRHPAYFGWFWRTALAQLIIANPVNFVLHTLVTWYFFKRRIRYEEALLLKEDYFGDEYKLYIKKTIIGIPFLY</sequence>
<feature type="transmembrane region" description="Helical" evidence="10">
    <location>
        <begin position="103"/>
        <end position="123"/>
    </location>
</feature>
<feature type="transmembrane region" description="Helical" evidence="10">
    <location>
        <begin position="208"/>
        <end position="231"/>
    </location>
</feature>
<dbReference type="GO" id="GO:0032259">
    <property type="term" value="P:methylation"/>
    <property type="evidence" value="ECO:0007669"/>
    <property type="project" value="UniProtKB-KW"/>
</dbReference>
<dbReference type="VEuPathDB" id="TriTrypDB:ADEAN_000420100"/>
<comment type="catalytic activity">
    <reaction evidence="10">
        <text>[protein]-C-terminal S-[(2E,6E)-farnesyl]-L-cysteine + S-adenosyl-L-methionine = [protein]-C-terminal S-[(2E,6E)-farnesyl]-L-cysteine methyl ester + S-adenosyl-L-homocysteine</text>
        <dbReference type="Rhea" id="RHEA:21672"/>
        <dbReference type="Rhea" id="RHEA-COMP:12125"/>
        <dbReference type="Rhea" id="RHEA-COMP:12126"/>
        <dbReference type="ChEBI" id="CHEBI:57856"/>
        <dbReference type="ChEBI" id="CHEBI:59789"/>
        <dbReference type="ChEBI" id="CHEBI:90510"/>
        <dbReference type="ChEBI" id="CHEBI:90511"/>
        <dbReference type="EC" id="2.1.1.100"/>
    </reaction>
</comment>
<evidence type="ECO:0000256" key="3">
    <source>
        <dbReference type="ARBA" id="ARBA00012151"/>
    </source>
</evidence>
<name>A0A7G2CAD0_9TRYP</name>
<keyword evidence="8 10" id="KW-1133">Transmembrane helix</keyword>
<feature type="transmembrane region" description="Helical" evidence="10">
    <location>
        <begin position="33"/>
        <end position="53"/>
    </location>
</feature>
<evidence type="ECO:0000256" key="8">
    <source>
        <dbReference type="ARBA" id="ARBA00022989"/>
    </source>
</evidence>
<keyword evidence="6 10" id="KW-0949">S-adenosyl-L-methionine</keyword>
<evidence type="ECO:0000256" key="4">
    <source>
        <dbReference type="ARBA" id="ARBA00022603"/>
    </source>
</evidence>
<gene>
    <name evidence="11" type="ORF">ADEAN_000420100</name>
</gene>
<dbReference type="GO" id="GO:0004671">
    <property type="term" value="F:protein C-terminal S-isoprenylcysteine carboxyl O-methyltransferase activity"/>
    <property type="evidence" value="ECO:0007669"/>
    <property type="project" value="UniProtKB-EC"/>
</dbReference>
<dbReference type="PROSITE" id="PS51564">
    <property type="entry name" value="SAM_ICMT"/>
    <property type="match status" value="1"/>
</dbReference>
<dbReference type="InterPro" id="IPR007269">
    <property type="entry name" value="ICMT_MeTrfase"/>
</dbReference>
<keyword evidence="12" id="KW-1185">Reference proteome</keyword>
<dbReference type="GO" id="GO:0005789">
    <property type="term" value="C:endoplasmic reticulum membrane"/>
    <property type="evidence" value="ECO:0007669"/>
    <property type="project" value="UniProtKB-SubCell"/>
</dbReference>
<dbReference type="Pfam" id="PF04140">
    <property type="entry name" value="ICMT"/>
    <property type="match status" value="1"/>
</dbReference>
<proteinExistence type="inferred from homology"/>
<dbReference type="PANTHER" id="PTHR12714">
    <property type="entry name" value="PROTEIN-S ISOPRENYLCYSTEINE O-METHYLTRANSFERASE"/>
    <property type="match status" value="1"/>
</dbReference>
<comment type="subcellular location">
    <subcellularLocation>
        <location evidence="10">Endoplasmic reticulum membrane</location>
        <topology evidence="10">Multi-pass membrane protein</topology>
    </subcellularLocation>
    <subcellularLocation>
        <location evidence="1">Membrane</location>
        <topology evidence="1">Multi-pass membrane protein</topology>
    </subcellularLocation>
</comment>
<dbReference type="InterPro" id="IPR025770">
    <property type="entry name" value="PPMT_MeTrfase"/>
</dbReference>
<keyword evidence="4 10" id="KW-0489">Methyltransferase</keyword>
<dbReference type="EC" id="2.1.1.100" evidence="3 10"/>
<evidence type="ECO:0000256" key="9">
    <source>
        <dbReference type="ARBA" id="ARBA00023136"/>
    </source>
</evidence>